<dbReference type="RefSeq" id="WP_168819624.1">
    <property type="nucleotide sequence ID" value="NZ_CP051217.1"/>
</dbReference>
<gene>
    <name evidence="2" type="ORF">HF685_09750</name>
</gene>
<evidence type="ECO:0000313" key="2">
    <source>
        <dbReference type="EMBL" id="QJB69527.1"/>
    </source>
</evidence>
<evidence type="ECO:0000256" key="1">
    <source>
        <dbReference type="SAM" id="Phobius"/>
    </source>
</evidence>
<name>A0A6H2DN15_9SPHN</name>
<feature type="transmembrane region" description="Helical" evidence="1">
    <location>
        <begin position="85"/>
        <end position="103"/>
    </location>
</feature>
<proteinExistence type="predicted"/>
<keyword evidence="3" id="KW-1185">Reference proteome</keyword>
<dbReference type="EMBL" id="CP051217">
    <property type="protein sequence ID" value="QJB69527.1"/>
    <property type="molecule type" value="Genomic_DNA"/>
</dbReference>
<evidence type="ECO:0000313" key="3">
    <source>
        <dbReference type="Proteomes" id="UP000501600"/>
    </source>
</evidence>
<keyword evidence="1" id="KW-0812">Transmembrane</keyword>
<dbReference type="Pfam" id="PF14108">
    <property type="entry name" value="ABA4-like"/>
    <property type="match status" value="1"/>
</dbReference>
<dbReference type="AlphaFoldDB" id="A0A6H2DN15"/>
<reference evidence="2 3" key="1">
    <citation type="submission" date="2020-04" db="EMBL/GenBank/DDBJ databases">
        <title>Genome sequence for Sphingorhabdus sp. strain M1.</title>
        <authorList>
            <person name="Park S.-J."/>
        </authorList>
    </citation>
    <scope>NUCLEOTIDE SEQUENCE [LARGE SCALE GENOMIC DNA]</scope>
    <source>
        <strain evidence="2 3">JK6</strain>
    </source>
</reference>
<accession>A0A6H2DN15</accession>
<feature type="transmembrane region" description="Helical" evidence="1">
    <location>
        <begin position="36"/>
        <end position="58"/>
    </location>
</feature>
<keyword evidence="1" id="KW-1133">Transmembrane helix</keyword>
<protein>
    <submittedName>
        <fullName evidence="2">DUF4281 domain-containing protein</fullName>
    </submittedName>
</protein>
<dbReference type="Proteomes" id="UP000501600">
    <property type="component" value="Chromosome"/>
</dbReference>
<organism evidence="2 3">
    <name type="scientific">Parasphingorhabdus halotolerans</name>
    <dbReference type="NCBI Taxonomy" id="2725558"/>
    <lineage>
        <taxon>Bacteria</taxon>
        <taxon>Pseudomonadati</taxon>
        <taxon>Pseudomonadota</taxon>
        <taxon>Alphaproteobacteria</taxon>
        <taxon>Sphingomonadales</taxon>
        <taxon>Sphingomonadaceae</taxon>
        <taxon>Parasphingorhabdus</taxon>
    </lineage>
</organism>
<sequence length="152" mass="16506">MNWELIFTITNNFALVMWLILAIAPRKEIVLNGLFYGGAGLLALTYAAIVIPLMTGMIGGGSSGSADFTTLAGVQALLASDGGATIGWVHYLAFDLFVGIWIARNADRYGFNRIVQIPILFFTLMLGPLGLTLYLLLRFTRHNKVADAVVPQ</sequence>
<keyword evidence="1" id="KW-0472">Membrane</keyword>
<dbReference type="KEGG" id="phao:HF685_09750"/>
<feature type="transmembrane region" description="Helical" evidence="1">
    <location>
        <begin position="6"/>
        <end position="24"/>
    </location>
</feature>
<feature type="transmembrane region" description="Helical" evidence="1">
    <location>
        <begin position="115"/>
        <end position="137"/>
    </location>
</feature>
<dbReference type="InterPro" id="IPR025461">
    <property type="entry name" value="ABA4-like"/>
</dbReference>